<dbReference type="Pfam" id="PF09749">
    <property type="entry name" value="HVSL"/>
    <property type="match status" value="1"/>
</dbReference>
<evidence type="ECO:0000313" key="8">
    <source>
        <dbReference type="Proteomes" id="UP001341245"/>
    </source>
</evidence>
<evidence type="ECO:0000256" key="4">
    <source>
        <dbReference type="ARBA" id="ARBA00023242"/>
    </source>
</evidence>
<keyword evidence="1 5" id="KW-0540">Nuclease</keyword>
<dbReference type="PANTHER" id="PTHR13522">
    <property type="entry name" value="U6 SNRNA PHOSPHODIESTERASE 1"/>
    <property type="match status" value="1"/>
</dbReference>
<dbReference type="HAMAP" id="MF_03040">
    <property type="entry name" value="USB1"/>
    <property type="match status" value="1"/>
</dbReference>
<dbReference type="EC" id="3.1.4.-" evidence="5"/>
<protein>
    <recommendedName>
        <fullName evidence="5">U6 snRNA phosphodiesterase</fullName>
        <ecNumber evidence="5">3.1.4.-</ecNumber>
    </recommendedName>
</protein>
<comment type="caution">
    <text evidence="7">The sequence shown here is derived from an EMBL/GenBank/DDBJ whole genome shotgun (WGS) entry which is preliminary data.</text>
</comment>
<keyword evidence="2 5" id="KW-0378">Hydrolase</keyword>
<evidence type="ECO:0000256" key="3">
    <source>
        <dbReference type="ARBA" id="ARBA00023239"/>
    </source>
</evidence>
<comment type="similarity">
    <text evidence="5">Belongs to the 2H phosphoesterase superfamily. USB1 family.</text>
</comment>
<feature type="active site" description="Proton donor/acceptor" evidence="5">
    <location>
        <position position="119"/>
    </location>
</feature>
<evidence type="ECO:0000256" key="5">
    <source>
        <dbReference type="HAMAP-Rule" id="MF_03040"/>
    </source>
</evidence>
<keyword evidence="8" id="KW-1185">Reference proteome</keyword>
<organism evidence="7 8">
    <name type="scientific">Aureobasidium pullulans</name>
    <name type="common">Black yeast</name>
    <name type="synonym">Pullularia pullulans</name>
    <dbReference type="NCBI Taxonomy" id="5580"/>
    <lineage>
        <taxon>Eukaryota</taxon>
        <taxon>Fungi</taxon>
        <taxon>Dikarya</taxon>
        <taxon>Ascomycota</taxon>
        <taxon>Pezizomycotina</taxon>
        <taxon>Dothideomycetes</taxon>
        <taxon>Dothideomycetidae</taxon>
        <taxon>Dothideales</taxon>
        <taxon>Saccotheciaceae</taxon>
        <taxon>Aureobasidium</taxon>
    </lineage>
</organism>
<dbReference type="PANTHER" id="PTHR13522:SF3">
    <property type="entry name" value="U6 SNRNA PHOSPHODIESTERASE 1"/>
    <property type="match status" value="1"/>
</dbReference>
<feature type="active site" description="Proton donor/acceptor" evidence="5">
    <location>
        <position position="231"/>
    </location>
</feature>
<accession>A0ABR0TNP5</accession>
<evidence type="ECO:0000256" key="2">
    <source>
        <dbReference type="ARBA" id="ARBA00022801"/>
    </source>
</evidence>
<dbReference type="EMBL" id="JASGXD010000005">
    <property type="protein sequence ID" value="KAK6005541.1"/>
    <property type="molecule type" value="Genomic_DNA"/>
</dbReference>
<feature type="region of interest" description="Disordered" evidence="6">
    <location>
        <begin position="1"/>
        <end position="36"/>
    </location>
</feature>
<comment type="function">
    <text evidence="5">Phosphodiesterase responsible for the U6 snRNA 3' end processing. Acts as an exoribonuclease (RNase) responsible for trimming the poly(U) tract of the last nucleotides in the pre-U6 snRNA molecule, leading to the formation of mature U6 snRNA.</text>
</comment>
<dbReference type="InterPro" id="IPR027521">
    <property type="entry name" value="Usb1"/>
</dbReference>
<sequence length="302" mass="33713">MTLVSYSDSEEDDEPVAKRPRKDIDHNKDDDDLPPLPASFLNLYSSSVRVSNTDDPSLHHGRKRVVKHVEGNWPTHVYLEWLPSPAEHDKLNELLKALPESSNVHSLLQTPLQVPLPLHISLSAPLVLRTGNKDAFLETITEAVNPVIRSLRHPIAVRPASLSWHGNDDSSRYFLVLRVQDAEQAQETSALTLLNQLLKASNKAAQEFNQPQLYTKLKRQAGSHDFSPYFHISIGWSLPSADRNLEDDNLKLQPAVESILKELCENMVVAFDAVKIRIGQTVTALPIGSKHTHSKTKGGVFS</sequence>
<evidence type="ECO:0000313" key="7">
    <source>
        <dbReference type="EMBL" id="KAK6005541.1"/>
    </source>
</evidence>
<keyword evidence="4 5" id="KW-0539">Nucleus</keyword>
<dbReference type="Gene3D" id="3.90.1140.10">
    <property type="entry name" value="Cyclic phosphodiesterase"/>
    <property type="match status" value="1"/>
</dbReference>
<name>A0ABR0TNP5_AURPU</name>
<evidence type="ECO:0000256" key="6">
    <source>
        <dbReference type="SAM" id="MobiDB-lite"/>
    </source>
</evidence>
<proteinExistence type="inferred from homology"/>
<evidence type="ECO:0000256" key="1">
    <source>
        <dbReference type="ARBA" id="ARBA00022722"/>
    </source>
</evidence>
<reference evidence="7 8" key="1">
    <citation type="submission" date="2023-11" db="EMBL/GenBank/DDBJ databases">
        <title>Draft genome sequence and annotation of the polyextremotolerant black yeast-like fungus Aureobasidium pullulans NRRL 62042.</title>
        <authorList>
            <person name="Dielentheis-Frenken M.R.E."/>
            <person name="Wibberg D."/>
            <person name="Blank L.M."/>
            <person name="Tiso T."/>
        </authorList>
    </citation>
    <scope>NUCLEOTIDE SEQUENCE [LARGE SCALE GENOMIC DNA]</scope>
    <source>
        <strain evidence="7 8">NRRL 62042</strain>
    </source>
</reference>
<comment type="subcellular location">
    <subcellularLocation>
        <location evidence="5">Nucleus</location>
    </subcellularLocation>
</comment>
<gene>
    <name evidence="5" type="primary">USB1</name>
    <name evidence="7" type="ORF">QM012_007183</name>
</gene>
<dbReference type="Proteomes" id="UP001341245">
    <property type="component" value="Unassembled WGS sequence"/>
</dbReference>
<keyword evidence="3" id="KW-0456">Lyase</keyword>